<dbReference type="GO" id="GO:0016020">
    <property type="term" value="C:membrane"/>
    <property type="evidence" value="ECO:0007669"/>
    <property type="project" value="InterPro"/>
</dbReference>
<organism evidence="4 5">
    <name type="scientific">Stutzerimonas balearica</name>
    <dbReference type="NCBI Taxonomy" id="74829"/>
    <lineage>
        <taxon>Bacteria</taxon>
        <taxon>Pseudomonadati</taxon>
        <taxon>Pseudomonadota</taxon>
        <taxon>Gammaproteobacteria</taxon>
        <taxon>Pseudomonadales</taxon>
        <taxon>Pseudomonadaceae</taxon>
        <taxon>Stutzerimonas</taxon>
    </lineage>
</organism>
<evidence type="ECO:0000256" key="1">
    <source>
        <dbReference type="ARBA" id="ARBA00010634"/>
    </source>
</evidence>
<dbReference type="PANTHER" id="PTHR30035:SF3">
    <property type="entry name" value="INTERMEMBRANE PHOSPHOLIPID TRANSPORT SYSTEM LIPOPROTEIN MLAA"/>
    <property type="match status" value="1"/>
</dbReference>
<gene>
    <name evidence="4" type="ORF">I6H70_05480</name>
</gene>
<feature type="chain" id="PRO_5040868062" evidence="3">
    <location>
        <begin position="29"/>
        <end position="265"/>
    </location>
</feature>
<name>A0A9X7V4L1_9GAMM</name>
<dbReference type="GO" id="GO:0120010">
    <property type="term" value="P:intermembrane phospholipid transfer"/>
    <property type="evidence" value="ECO:0007669"/>
    <property type="project" value="TreeGrafter"/>
</dbReference>
<dbReference type="Pfam" id="PF04333">
    <property type="entry name" value="MlaA"/>
    <property type="match status" value="1"/>
</dbReference>
<proteinExistence type="inferred from homology"/>
<feature type="signal peptide" evidence="3">
    <location>
        <begin position="1"/>
        <end position="28"/>
    </location>
</feature>
<keyword evidence="4" id="KW-0449">Lipoprotein</keyword>
<keyword evidence="2 3" id="KW-0732">Signal</keyword>
<dbReference type="EMBL" id="CP067013">
    <property type="protein sequence ID" value="QQN51898.1"/>
    <property type="molecule type" value="Genomic_DNA"/>
</dbReference>
<dbReference type="PRINTS" id="PR01805">
    <property type="entry name" value="VACJLIPOPROT"/>
</dbReference>
<evidence type="ECO:0000313" key="4">
    <source>
        <dbReference type="EMBL" id="QQN51898.1"/>
    </source>
</evidence>
<comment type="similarity">
    <text evidence="1">Belongs to the MlaA family.</text>
</comment>
<dbReference type="Proteomes" id="UP000595933">
    <property type="component" value="Chromosome"/>
</dbReference>
<reference evidence="4 5" key="1">
    <citation type="submission" date="2020-12" db="EMBL/GenBank/DDBJ databases">
        <title>FDA dAtabase for Regulatory Grade micrObial Sequences (FDA-ARGOS): Supporting development and validation of Infectious Disease Dx tests.</title>
        <authorList>
            <person name="Sproer C."/>
            <person name="Gronow S."/>
            <person name="Severitt S."/>
            <person name="Schroder I."/>
            <person name="Tallon L."/>
            <person name="Sadzewicz L."/>
            <person name="Zhao X."/>
            <person name="Boylan J."/>
            <person name="Ott S."/>
            <person name="Bowen H."/>
            <person name="Vavikolanu K."/>
            <person name="Mehta A."/>
            <person name="Aluvathingal J."/>
            <person name="Nadendla S."/>
            <person name="Lowell S."/>
            <person name="Myers T."/>
            <person name="Yan Y."/>
            <person name="Sichtig H."/>
        </authorList>
    </citation>
    <scope>NUCLEOTIDE SEQUENCE [LARGE SCALE GENOMIC DNA]</scope>
    <source>
        <strain evidence="4 5">FDAARGOS_1013</strain>
    </source>
</reference>
<accession>A0A9X7V4L1</accession>
<dbReference type="InterPro" id="IPR007428">
    <property type="entry name" value="MlaA"/>
</dbReference>
<dbReference type="AlphaFoldDB" id="A0A9X7V4L1"/>
<sequence>MPKTCWSSFVARYLSLLLAALLSGALHAEPRTVDDDGFTHPLRELRFNPGLDQREFERATFQALAIYDPFESFNRRMYHFNYRLDQWVMLPVVRGYQYVTPRFVRTGVSNFFSNLGEVPTLANSLLQLKGKRAMNATARLLFNTILGVGGLWDPASRMGLVRQPEDFGQTLGHWGLPRGPYLILPALGPSNLRDAAGLAVDFSLERQVDYLSYAQASGGEFGITALRLVDMRYTTSFRYGQLNSPFEYEQIRYVYSRARELQVAE</sequence>
<dbReference type="PANTHER" id="PTHR30035">
    <property type="entry name" value="LIPOPROTEIN VACJ-RELATED"/>
    <property type="match status" value="1"/>
</dbReference>
<evidence type="ECO:0000313" key="5">
    <source>
        <dbReference type="Proteomes" id="UP000595933"/>
    </source>
</evidence>
<evidence type="ECO:0000256" key="2">
    <source>
        <dbReference type="ARBA" id="ARBA00022729"/>
    </source>
</evidence>
<evidence type="ECO:0000256" key="3">
    <source>
        <dbReference type="SAM" id="SignalP"/>
    </source>
</evidence>
<protein>
    <submittedName>
        <fullName evidence="4">VacJ family lipoprotein</fullName>
    </submittedName>
</protein>